<organism evidence="12 13">
    <name type="scientific">Candidatus Wolfebacteria bacterium RIFCSPLOWO2_01_FULL_38_11</name>
    <dbReference type="NCBI Taxonomy" id="1802556"/>
    <lineage>
        <taxon>Bacteria</taxon>
        <taxon>Candidatus Wolfeibacteriota</taxon>
    </lineage>
</organism>
<keyword evidence="7" id="KW-0472">Membrane</keyword>
<dbReference type="STRING" id="1802556.A2999_00655"/>
<comment type="catalytic activity">
    <reaction evidence="1">
        <text>ATP + protein L-histidine = ADP + protein N-phospho-L-histidine.</text>
        <dbReference type="EC" id="2.7.13.3"/>
    </reaction>
</comment>
<dbReference type="InterPro" id="IPR005467">
    <property type="entry name" value="His_kinase_dom"/>
</dbReference>
<reference evidence="12 13" key="1">
    <citation type="journal article" date="2016" name="Nat. Commun.">
        <title>Thousands of microbial genomes shed light on interconnected biogeochemical processes in an aquifer system.</title>
        <authorList>
            <person name="Anantharaman K."/>
            <person name="Brown C.T."/>
            <person name="Hug L.A."/>
            <person name="Sharon I."/>
            <person name="Castelle C.J."/>
            <person name="Probst A.J."/>
            <person name="Thomas B.C."/>
            <person name="Singh A."/>
            <person name="Wilkins M.J."/>
            <person name="Karaoz U."/>
            <person name="Brodie E.L."/>
            <person name="Williams K.H."/>
            <person name="Hubbard S.S."/>
            <person name="Banfield J.F."/>
        </authorList>
    </citation>
    <scope>NUCLEOTIDE SEQUENCE [LARGE SCALE GENOMIC DNA]</scope>
</reference>
<dbReference type="InterPro" id="IPR036890">
    <property type="entry name" value="HATPase_C_sf"/>
</dbReference>
<dbReference type="GO" id="GO:0005886">
    <property type="term" value="C:plasma membrane"/>
    <property type="evidence" value="ECO:0007669"/>
    <property type="project" value="TreeGrafter"/>
</dbReference>
<feature type="coiled-coil region" evidence="8">
    <location>
        <begin position="41"/>
        <end position="68"/>
    </location>
</feature>
<dbReference type="PRINTS" id="PR00344">
    <property type="entry name" value="BCTRLSENSOR"/>
</dbReference>
<dbReference type="NCBIfam" id="TIGR00229">
    <property type="entry name" value="sensory_box"/>
    <property type="match status" value="1"/>
</dbReference>
<dbReference type="CDD" id="cd00130">
    <property type="entry name" value="PAS"/>
    <property type="match status" value="1"/>
</dbReference>
<dbReference type="GO" id="GO:0004721">
    <property type="term" value="F:phosphoprotein phosphatase activity"/>
    <property type="evidence" value="ECO:0007669"/>
    <property type="project" value="TreeGrafter"/>
</dbReference>
<sequence length="429" mass="48731">MNKNPFYNQNELSDEGGGNLDTPFGNVDRQNQELSRKIKYLKNSELAMLNILEDVRELEKSLKEERDRDQAIISSIGEGLIVIDRDYKIALMNERAKELLGVSFEEAMGQNAKDIIKMYRGEEILPDKERPVEIMFKTGEPVKVILEDNFYYQTISKKKFPIILTTAPLWGRGLIGAVVVFQDITEEKALSDSRNNFISVASHQLRTPLTSIRWYAEMLINGDGGKLNKNQNEFTNQIYSAALKLNETVNLLLAISRLEGKKMEMKLAETNLEFFVKDIIKGLKPLIKYKKIKVNVLFDKNLPKKINVDASILNQIFTNLLSNSINYTDDRGQIEITIRKEDNNIVWSIRDDGIGVPDDQKSMIFNKFFRANNAVAKIPNGTGLGLTLVKALLERLGGKVGFESPIGWINKKGIEEKKGTMFWFTTPIA</sequence>
<dbReference type="EC" id="2.7.13.3" evidence="2"/>
<dbReference type="Pfam" id="PF00512">
    <property type="entry name" value="HisKA"/>
    <property type="match status" value="1"/>
</dbReference>
<feature type="compositionally biased region" description="Polar residues" evidence="9">
    <location>
        <begin position="1"/>
        <end position="11"/>
    </location>
</feature>
<dbReference type="InterPro" id="IPR003594">
    <property type="entry name" value="HATPase_dom"/>
</dbReference>
<dbReference type="Proteomes" id="UP000178798">
    <property type="component" value="Unassembled WGS sequence"/>
</dbReference>
<dbReference type="InterPro" id="IPR036097">
    <property type="entry name" value="HisK_dim/P_sf"/>
</dbReference>
<dbReference type="SMART" id="SM00091">
    <property type="entry name" value="PAS"/>
    <property type="match status" value="1"/>
</dbReference>
<gene>
    <name evidence="12" type="ORF">A2999_00655</name>
</gene>
<accession>A0A1F8DQM0</accession>
<dbReference type="GO" id="GO:0000155">
    <property type="term" value="F:phosphorelay sensor kinase activity"/>
    <property type="evidence" value="ECO:0007669"/>
    <property type="project" value="InterPro"/>
</dbReference>
<evidence type="ECO:0000256" key="5">
    <source>
        <dbReference type="ARBA" id="ARBA00022777"/>
    </source>
</evidence>
<keyword evidence="6" id="KW-0902">Two-component regulatory system</keyword>
<evidence type="ECO:0000256" key="4">
    <source>
        <dbReference type="ARBA" id="ARBA00022679"/>
    </source>
</evidence>
<name>A0A1F8DQM0_9BACT</name>
<dbReference type="InterPro" id="IPR003661">
    <property type="entry name" value="HisK_dim/P_dom"/>
</dbReference>
<keyword evidence="3" id="KW-0597">Phosphoprotein</keyword>
<keyword evidence="8" id="KW-0175">Coiled coil</keyword>
<keyword evidence="5" id="KW-0418">Kinase</keyword>
<dbReference type="SUPFAM" id="SSF55785">
    <property type="entry name" value="PYP-like sensor domain (PAS domain)"/>
    <property type="match status" value="1"/>
</dbReference>
<dbReference type="InterPro" id="IPR004358">
    <property type="entry name" value="Sig_transdc_His_kin-like_C"/>
</dbReference>
<feature type="domain" description="Histidine kinase" evidence="10">
    <location>
        <begin position="200"/>
        <end position="429"/>
    </location>
</feature>
<evidence type="ECO:0000256" key="6">
    <source>
        <dbReference type="ARBA" id="ARBA00023012"/>
    </source>
</evidence>
<evidence type="ECO:0000256" key="1">
    <source>
        <dbReference type="ARBA" id="ARBA00000085"/>
    </source>
</evidence>
<dbReference type="Pfam" id="PF13426">
    <property type="entry name" value="PAS_9"/>
    <property type="match status" value="1"/>
</dbReference>
<dbReference type="Gene3D" id="3.30.565.10">
    <property type="entry name" value="Histidine kinase-like ATPase, C-terminal domain"/>
    <property type="match status" value="1"/>
</dbReference>
<dbReference type="PANTHER" id="PTHR45453">
    <property type="entry name" value="PHOSPHATE REGULON SENSOR PROTEIN PHOR"/>
    <property type="match status" value="1"/>
</dbReference>
<dbReference type="SUPFAM" id="SSF47384">
    <property type="entry name" value="Homodimeric domain of signal transducing histidine kinase"/>
    <property type="match status" value="1"/>
</dbReference>
<evidence type="ECO:0000313" key="12">
    <source>
        <dbReference type="EMBL" id="OGM90732.1"/>
    </source>
</evidence>
<dbReference type="Gene3D" id="1.10.287.130">
    <property type="match status" value="1"/>
</dbReference>
<evidence type="ECO:0000256" key="7">
    <source>
        <dbReference type="ARBA" id="ARBA00023136"/>
    </source>
</evidence>
<dbReference type="SMART" id="SM00388">
    <property type="entry name" value="HisKA"/>
    <property type="match status" value="1"/>
</dbReference>
<evidence type="ECO:0000256" key="2">
    <source>
        <dbReference type="ARBA" id="ARBA00012438"/>
    </source>
</evidence>
<keyword evidence="4" id="KW-0808">Transferase</keyword>
<evidence type="ECO:0000313" key="13">
    <source>
        <dbReference type="Proteomes" id="UP000178798"/>
    </source>
</evidence>
<dbReference type="AlphaFoldDB" id="A0A1F8DQM0"/>
<feature type="region of interest" description="Disordered" evidence="9">
    <location>
        <begin position="1"/>
        <end position="26"/>
    </location>
</feature>
<dbReference type="GO" id="GO:0016036">
    <property type="term" value="P:cellular response to phosphate starvation"/>
    <property type="evidence" value="ECO:0007669"/>
    <property type="project" value="TreeGrafter"/>
</dbReference>
<evidence type="ECO:0000256" key="9">
    <source>
        <dbReference type="SAM" id="MobiDB-lite"/>
    </source>
</evidence>
<protein>
    <recommendedName>
        <fullName evidence="2">histidine kinase</fullName>
        <ecNumber evidence="2">2.7.13.3</ecNumber>
    </recommendedName>
</protein>
<dbReference type="SUPFAM" id="SSF55874">
    <property type="entry name" value="ATPase domain of HSP90 chaperone/DNA topoisomerase II/histidine kinase"/>
    <property type="match status" value="1"/>
</dbReference>
<dbReference type="Pfam" id="PF02518">
    <property type="entry name" value="HATPase_c"/>
    <property type="match status" value="1"/>
</dbReference>
<evidence type="ECO:0000259" key="10">
    <source>
        <dbReference type="PROSITE" id="PS50109"/>
    </source>
</evidence>
<dbReference type="Gene3D" id="3.30.450.20">
    <property type="entry name" value="PAS domain"/>
    <property type="match status" value="1"/>
</dbReference>
<dbReference type="PROSITE" id="PS50109">
    <property type="entry name" value="HIS_KIN"/>
    <property type="match status" value="1"/>
</dbReference>
<evidence type="ECO:0000259" key="11">
    <source>
        <dbReference type="PROSITE" id="PS50112"/>
    </source>
</evidence>
<dbReference type="InterPro" id="IPR000014">
    <property type="entry name" value="PAS"/>
</dbReference>
<dbReference type="PANTHER" id="PTHR45453:SF1">
    <property type="entry name" value="PHOSPHATE REGULON SENSOR PROTEIN PHOR"/>
    <property type="match status" value="1"/>
</dbReference>
<feature type="domain" description="PAS" evidence="11">
    <location>
        <begin position="65"/>
        <end position="123"/>
    </location>
</feature>
<dbReference type="EMBL" id="MGIQ01000015">
    <property type="protein sequence ID" value="OGM90732.1"/>
    <property type="molecule type" value="Genomic_DNA"/>
</dbReference>
<evidence type="ECO:0000256" key="3">
    <source>
        <dbReference type="ARBA" id="ARBA00022553"/>
    </source>
</evidence>
<comment type="caution">
    <text evidence="12">The sequence shown here is derived from an EMBL/GenBank/DDBJ whole genome shotgun (WGS) entry which is preliminary data.</text>
</comment>
<dbReference type="InterPro" id="IPR035965">
    <property type="entry name" value="PAS-like_dom_sf"/>
</dbReference>
<dbReference type="CDD" id="cd00082">
    <property type="entry name" value="HisKA"/>
    <property type="match status" value="1"/>
</dbReference>
<dbReference type="PROSITE" id="PS50112">
    <property type="entry name" value="PAS"/>
    <property type="match status" value="1"/>
</dbReference>
<proteinExistence type="predicted"/>
<evidence type="ECO:0000256" key="8">
    <source>
        <dbReference type="SAM" id="Coils"/>
    </source>
</evidence>
<dbReference type="SMART" id="SM00387">
    <property type="entry name" value="HATPase_c"/>
    <property type="match status" value="1"/>
</dbReference>
<dbReference type="InterPro" id="IPR050351">
    <property type="entry name" value="BphY/WalK/GraS-like"/>
</dbReference>